<gene>
    <name evidence="3" type="ORF">HPHI1048_LOCUS7044</name>
</gene>
<evidence type="ECO:0000256" key="2">
    <source>
        <dbReference type="SAM" id="Phobius"/>
    </source>
</evidence>
<feature type="transmembrane region" description="Helical" evidence="2">
    <location>
        <begin position="199"/>
        <end position="224"/>
    </location>
</feature>
<proteinExistence type="predicted"/>
<keyword evidence="2" id="KW-0472">Membrane</keyword>
<name>A0A7S0EAD4_9CRYP</name>
<evidence type="ECO:0000256" key="1">
    <source>
        <dbReference type="SAM" id="MobiDB-lite"/>
    </source>
</evidence>
<keyword evidence="2" id="KW-0812">Transmembrane</keyword>
<accession>A0A7S0EAD4</accession>
<protein>
    <recommendedName>
        <fullName evidence="4">Tetraspanin</fullName>
    </recommendedName>
</protein>
<dbReference type="AlphaFoldDB" id="A0A7S0EAD4"/>
<feature type="transmembrane region" description="Helical" evidence="2">
    <location>
        <begin position="327"/>
        <end position="348"/>
    </location>
</feature>
<feature type="compositionally biased region" description="Basic and acidic residues" evidence="1">
    <location>
        <begin position="54"/>
        <end position="75"/>
    </location>
</feature>
<organism evidence="3">
    <name type="scientific">Hanusia phi</name>
    <dbReference type="NCBI Taxonomy" id="3032"/>
    <lineage>
        <taxon>Eukaryota</taxon>
        <taxon>Cryptophyceae</taxon>
        <taxon>Pyrenomonadales</taxon>
        <taxon>Geminigeraceae</taxon>
        <taxon>Hanusia</taxon>
    </lineage>
</organism>
<feature type="transmembrane region" description="Helical" evidence="2">
    <location>
        <begin position="166"/>
        <end position="192"/>
    </location>
</feature>
<feature type="transmembrane region" description="Helical" evidence="2">
    <location>
        <begin position="84"/>
        <end position="111"/>
    </location>
</feature>
<keyword evidence="2" id="KW-1133">Transmembrane helix</keyword>
<sequence>MHANSSMDVEMTSAHLTSRDMEITLNHINIDSLGHQPTTTTESHVRSRGSYTQHSDEKEGAEGVDAKGQERASHTDSRPRRSRLCWALVFLGADAVLVFLVGCIFLGIGVISMRKGQHMSSKLRLALNTYCAQECSDPSCEGTSFCSQISPACDCLTGRSNIPSYFFAPSSVLIVLGVLSMVTSGLGFMGAISRRPSWLCGYVLAVCFVVIMQILAFATAVMLLKRLDKVPKDLLRVLDQEYQDFNWMYLQDFIPHACVAANTTSSNNTIVYHPACSWNNTCIPSLNGRIGLDCCLPSGMCDVSKTSQCTTTSKCLHAFVGDAGSPVFIATVVTLFLETLSIVCAWVIRRETVKLKQHAMSVLPKADEV</sequence>
<evidence type="ECO:0008006" key="4">
    <source>
        <dbReference type="Google" id="ProtNLM"/>
    </source>
</evidence>
<dbReference type="EMBL" id="HBEO01010061">
    <property type="protein sequence ID" value="CAD8477767.1"/>
    <property type="molecule type" value="Transcribed_RNA"/>
</dbReference>
<evidence type="ECO:0000313" key="3">
    <source>
        <dbReference type="EMBL" id="CAD8477767.1"/>
    </source>
</evidence>
<feature type="region of interest" description="Disordered" evidence="1">
    <location>
        <begin position="29"/>
        <end position="75"/>
    </location>
</feature>
<reference evidence="3" key="1">
    <citation type="submission" date="2021-01" db="EMBL/GenBank/DDBJ databases">
        <authorList>
            <person name="Corre E."/>
            <person name="Pelletier E."/>
            <person name="Niang G."/>
            <person name="Scheremetjew M."/>
            <person name="Finn R."/>
            <person name="Kale V."/>
            <person name="Holt S."/>
            <person name="Cochrane G."/>
            <person name="Meng A."/>
            <person name="Brown T."/>
            <person name="Cohen L."/>
        </authorList>
    </citation>
    <scope>NUCLEOTIDE SEQUENCE</scope>
    <source>
        <strain evidence="3">CCMP325</strain>
    </source>
</reference>